<feature type="compositionally biased region" description="Basic and acidic residues" evidence="1">
    <location>
        <begin position="9"/>
        <end position="23"/>
    </location>
</feature>
<dbReference type="VEuPathDB" id="ToxoDB:TGP89_306035"/>
<evidence type="ECO:0000256" key="1">
    <source>
        <dbReference type="SAM" id="MobiDB-lite"/>
    </source>
</evidence>
<accession>A0A086JDV6</accession>
<name>A0A086JDV6_TOXGO</name>
<dbReference type="Proteomes" id="UP000028828">
    <property type="component" value="Unassembled WGS sequence"/>
</dbReference>
<proteinExistence type="predicted"/>
<comment type="caution">
    <text evidence="2">The sequence shown here is derived from an EMBL/GenBank/DDBJ whole genome shotgun (WGS) entry which is preliminary data.</text>
</comment>
<sequence length="128" mass="14448">MWLTSNWSGDRHNISKEKRGEKTGHDAELIFSPNSECLFGSHFPSNGRDLLYFQGQLVNSLRSILRTQHSKRFRQRGQNCGETRENSTKQRSRPLPLCPAVATPQCIYSTHSGGNVQMSLCFGSVADY</sequence>
<reference evidence="2 3" key="1">
    <citation type="submission" date="2014-03" db="EMBL/GenBank/DDBJ databases">
        <authorList>
            <person name="Sibley D."/>
            <person name="Venepally P."/>
            <person name="Karamycheva S."/>
            <person name="Hadjithomas M."/>
            <person name="Khan A."/>
            <person name="Brunk B."/>
            <person name="Roos D."/>
            <person name="Caler E."/>
            <person name="Lorenzi H."/>
        </authorList>
    </citation>
    <scope>NUCLEOTIDE SEQUENCE [LARGE SCALE GENOMIC DNA]</scope>
    <source>
        <strain evidence="3">p89</strain>
    </source>
</reference>
<feature type="region of interest" description="Disordered" evidence="1">
    <location>
        <begin position="72"/>
        <end position="94"/>
    </location>
</feature>
<organism evidence="2 3">
    <name type="scientific">Toxoplasma gondii p89</name>
    <dbReference type="NCBI Taxonomy" id="943119"/>
    <lineage>
        <taxon>Eukaryota</taxon>
        <taxon>Sar</taxon>
        <taxon>Alveolata</taxon>
        <taxon>Apicomplexa</taxon>
        <taxon>Conoidasida</taxon>
        <taxon>Coccidia</taxon>
        <taxon>Eucoccidiorida</taxon>
        <taxon>Eimeriorina</taxon>
        <taxon>Sarcocystidae</taxon>
        <taxon>Toxoplasma</taxon>
    </lineage>
</organism>
<dbReference type="AlphaFoldDB" id="A0A086JDV6"/>
<gene>
    <name evidence="2" type="ORF">TGP89_306035</name>
</gene>
<feature type="region of interest" description="Disordered" evidence="1">
    <location>
        <begin position="1"/>
        <end position="23"/>
    </location>
</feature>
<evidence type="ECO:0000313" key="3">
    <source>
        <dbReference type="Proteomes" id="UP000028828"/>
    </source>
</evidence>
<evidence type="ECO:0000313" key="2">
    <source>
        <dbReference type="EMBL" id="KFG30324.1"/>
    </source>
</evidence>
<dbReference type="EMBL" id="AEYI02002075">
    <property type="protein sequence ID" value="KFG30324.1"/>
    <property type="molecule type" value="Genomic_DNA"/>
</dbReference>
<protein>
    <submittedName>
        <fullName evidence="2">Uncharacterized protein</fullName>
    </submittedName>
</protein>